<dbReference type="GO" id="GO:0046983">
    <property type="term" value="F:protein dimerization activity"/>
    <property type="evidence" value="ECO:0007669"/>
    <property type="project" value="InterPro"/>
</dbReference>
<dbReference type="PANTHER" id="PTHR31923">
    <property type="entry name" value="BSD DOMAIN-CONTAINING PROTEIN"/>
    <property type="match status" value="1"/>
</dbReference>
<dbReference type="PRINTS" id="PR00404">
    <property type="entry name" value="MADSDOMAIN"/>
</dbReference>
<dbReference type="FunFam" id="3.40.1810.10:FF:000003">
    <property type="entry name" value="MADS-box transcription factor MADS-MC"/>
    <property type="match status" value="1"/>
</dbReference>
<evidence type="ECO:0000256" key="1">
    <source>
        <dbReference type="ARBA" id="ARBA00004123"/>
    </source>
</evidence>
<dbReference type="SMART" id="SM00751">
    <property type="entry name" value="BSD"/>
    <property type="match status" value="1"/>
</dbReference>
<comment type="subcellular location">
    <subcellularLocation>
        <location evidence="1">Nucleus</location>
    </subcellularLocation>
</comment>
<dbReference type="GO" id="GO:0009908">
    <property type="term" value="P:flower development"/>
    <property type="evidence" value="ECO:0007669"/>
    <property type="project" value="UniProtKB-KW"/>
</dbReference>
<dbReference type="AlphaFoldDB" id="A0A8S1ZFJ7"/>
<feature type="region of interest" description="Disordered" evidence="9">
    <location>
        <begin position="448"/>
        <end position="534"/>
    </location>
</feature>
<evidence type="ECO:0000313" key="14">
    <source>
        <dbReference type="Proteomes" id="UP000682877"/>
    </source>
</evidence>
<dbReference type="InterPro" id="IPR035925">
    <property type="entry name" value="BSD_dom_sf"/>
</dbReference>
<dbReference type="Gene3D" id="1.10.3970.10">
    <property type="entry name" value="BSD domain"/>
    <property type="match status" value="1"/>
</dbReference>
<keyword evidence="14" id="KW-1185">Reference proteome</keyword>
<keyword evidence="7" id="KW-0539">Nucleus</keyword>
<dbReference type="Pfam" id="PF01486">
    <property type="entry name" value="K-box"/>
    <property type="match status" value="1"/>
</dbReference>
<evidence type="ECO:0000256" key="6">
    <source>
        <dbReference type="ARBA" id="ARBA00023163"/>
    </source>
</evidence>
<protein>
    <recommendedName>
        <fullName evidence="15">BSD domain-containing protein</fullName>
    </recommendedName>
</protein>
<dbReference type="SMART" id="SM00432">
    <property type="entry name" value="MADS"/>
    <property type="match status" value="1"/>
</dbReference>
<dbReference type="PANTHER" id="PTHR31923:SF36">
    <property type="entry name" value="BSD DOMAIN-CONTAINING PROTEIN"/>
    <property type="match status" value="1"/>
</dbReference>
<dbReference type="InterPro" id="IPR002487">
    <property type="entry name" value="TF_Kbox"/>
</dbReference>
<evidence type="ECO:0000256" key="9">
    <source>
        <dbReference type="SAM" id="MobiDB-lite"/>
    </source>
</evidence>
<reference evidence="13" key="1">
    <citation type="submission" date="2021-01" db="EMBL/GenBank/DDBJ databases">
        <authorList>
            <person name="Bezrukov I."/>
        </authorList>
    </citation>
    <scope>NUCLEOTIDE SEQUENCE</scope>
</reference>
<dbReference type="SUPFAM" id="SSF140383">
    <property type="entry name" value="BSD domain-like"/>
    <property type="match status" value="1"/>
</dbReference>
<evidence type="ECO:0000259" key="10">
    <source>
        <dbReference type="PROSITE" id="PS50066"/>
    </source>
</evidence>
<evidence type="ECO:0000259" key="12">
    <source>
        <dbReference type="PROSITE" id="PS51297"/>
    </source>
</evidence>
<evidence type="ECO:0000256" key="3">
    <source>
        <dbReference type="ARBA" id="ARBA00023015"/>
    </source>
</evidence>
<keyword evidence="5" id="KW-0238">DNA-binding</keyword>
<dbReference type="EMBL" id="LR999451">
    <property type="protein sequence ID" value="CAE5958524.1"/>
    <property type="molecule type" value="Genomic_DNA"/>
</dbReference>
<feature type="compositionally biased region" description="Polar residues" evidence="9">
    <location>
        <begin position="473"/>
        <end position="482"/>
    </location>
</feature>
<gene>
    <name evidence="13" type="ORF">AARE701A_LOCUS2114</name>
</gene>
<name>A0A8S1ZFJ7_ARAAE</name>
<dbReference type="InterPro" id="IPR002100">
    <property type="entry name" value="TF_MADSbox"/>
</dbReference>
<feature type="compositionally biased region" description="Acidic residues" evidence="9">
    <location>
        <begin position="492"/>
        <end position="511"/>
    </location>
</feature>
<dbReference type="GO" id="GO:0000977">
    <property type="term" value="F:RNA polymerase II transcription regulatory region sequence-specific DNA binding"/>
    <property type="evidence" value="ECO:0007669"/>
    <property type="project" value="InterPro"/>
</dbReference>
<keyword evidence="4" id="KW-0287">Flowering</keyword>
<dbReference type="Pfam" id="PF03909">
    <property type="entry name" value="BSD"/>
    <property type="match status" value="1"/>
</dbReference>
<dbReference type="GO" id="GO:0045944">
    <property type="term" value="P:positive regulation of transcription by RNA polymerase II"/>
    <property type="evidence" value="ECO:0007669"/>
    <property type="project" value="InterPro"/>
</dbReference>
<organism evidence="13 14">
    <name type="scientific">Arabidopsis arenosa</name>
    <name type="common">Sand rock-cress</name>
    <name type="synonym">Cardaminopsis arenosa</name>
    <dbReference type="NCBI Taxonomy" id="38785"/>
    <lineage>
        <taxon>Eukaryota</taxon>
        <taxon>Viridiplantae</taxon>
        <taxon>Streptophyta</taxon>
        <taxon>Embryophyta</taxon>
        <taxon>Tracheophyta</taxon>
        <taxon>Spermatophyta</taxon>
        <taxon>Magnoliopsida</taxon>
        <taxon>eudicotyledons</taxon>
        <taxon>Gunneridae</taxon>
        <taxon>Pentapetalae</taxon>
        <taxon>rosids</taxon>
        <taxon>malvids</taxon>
        <taxon>Brassicales</taxon>
        <taxon>Brassicaceae</taxon>
        <taxon>Camelineae</taxon>
        <taxon>Arabidopsis</taxon>
    </lineage>
</organism>
<dbReference type="InterPro" id="IPR033896">
    <property type="entry name" value="MEF2-like_N"/>
</dbReference>
<dbReference type="InterPro" id="IPR036879">
    <property type="entry name" value="TF_MADSbox_sf"/>
</dbReference>
<evidence type="ECO:0000256" key="4">
    <source>
        <dbReference type="ARBA" id="ARBA00023089"/>
    </source>
</evidence>
<evidence type="ECO:0000256" key="5">
    <source>
        <dbReference type="ARBA" id="ARBA00023125"/>
    </source>
</evidence>
<dbReference type="Proteomes" id="UP000682877">
    <property type="component" value="Chromosome 1"/>
</dbReference>
<dbReference type="PROSITE" id="PS50066">
    <property type="entry name" value="MADS_BOX_2"/>
    <property type="match status" value="1"/>
</dbReference>
<dbReference type="CDD" id="cd00265">
    <property type="entry name" value="MADS_MEF2_like"/>
    <property type="match status" value="1"/>
</dbReference>
<dbReference type="Pfam" id="PF00319">
    <property type="entry name" value="SRF-TF"/>
    <property type="match status" value="1"/>
</dbReference>
<feature type="coiled-coil region" evidence="8">
    <location>
        <begin position="124"/>
        <end position="180"/>
    </location>
</feature>
<accession>A0A8S1ZFJ7</accession>
<sequence>MGRGRVQLKRIENKINRQVTFSKRRAGLLKKAQEISVLCDAEVSLIVFSHKGKLFEYTSESCMEKVLERYERYSYAERQLIAPDSHVNAQPNWSMEYSRLKAKIELLERNQRHYLGEDLEPMSLKDLQNLEQQLETALKHIRSRKNQLMYESLNHLQRKIKERENILRTQQTQCEQLNRNHDVPRPQPQPFQHPHPYMISHQTSPFLNMGSEKKRKIVVAAMEDLWKRAKSFAEEAGKKSQTITQQSSASFVNLVTETAKKSKELALEASKKADQLNVSDFVAETAKKSKEFAAEASKKADQFKVAALKQADQIQNIKSIADIIGSGSGSGSGSDAELLEFGVTDDLREFVEGLTSATFQAFPEQDHQPDEVADVTTNSSNVRKDLSDWQERHATLVLTSVKQISKLRYELCPRFMKERRFWRIYFTLVSTHVSPYERRYMEALKTKAEHENEEAKKAPATGETETVEKNVAISRTSTATSEQDLDTFLLGDLEDSDETPDDGDGSLEDDFDKIGNSDVEDEKQSTKATTNAGN</sequence>
<proteinExistence type="predicted"/>
<dbReference type="PROSITE" id="PS50858">
    <property type="entry name" value="BSD"/>
    <property type="match status" value="1"/>
</dbReference>
<keyword evidence="2" id="KW-0217">Developmental protein</keyword>
<dbReference type="PROSITE" id="PS00350">
    <property type="entry name" value="MADS_BOX_1"/>
    <property type="match status" value="1"/>
</dbReference>
<evidence type="ECO:0000256" key="8">
    <source>
        <dbReference type="SAM" id="Coils"/>
    </source>
</evidence>
<evidence type="ECO:0000313" key="13">
    <source>
        <dbReference type="EMBL" id="CAE5958524.1"/>
    </source>
</evidence>
<evidence type="ECO:0000259" key="11">
    <source>
        <dbReference type="PROSITE" id="PS50858"/>
    </source>
</evidence>
<dbReference type="Gene3D" id="3.40.1810.10">
    <property type="entry name" value="Transcription factor, MADS-box"/>
    <property type="match status" value="1"/>
</dbReference>
<dbReference type="GO" id="GO:0003700">
    <property type="term" value="F:DNA-binding transcription factor activity"/>
    <property type="evidence" value="ECO:0007669"/>
    <property type="project" value="InterPro"/>
</dbReference>
<feature type="compositionally biased region" description="Basic and acidic residues" evidence="9">
    <location>
        <begin position="448"/>
        <end position="457"/>
    </location>
</feature>
<keyword evidence="6" id="KW-0804">Transcription</keyword>
<feature type="domain" description="K-box" evidence="12">
    <location>
        <begin position="90"/>
        <end position="180"/>
    </location>
</feature>
<dbReference type="SUPFAM" id="SSF55455">
    <property type="entry name" value="SRF-like"/>
    <property type="match status" value="1"/>
</dbReference>
<dbReference type="PROSITE" id="PS51297">
    <property type="entry name" value="K_BOX"/>
    <property type="match status" value="1"/>
</dbReference>
<keyword evidence="3" id="KW-0805">Transcription regulation</keyword>
<dbReference type="GO" id="GO:0005634">
    <property type="term" value="C:nucleus"/>
    <property type="evidence" value="ECO:0007669"/>
    <property type="project" value="UniProtKB-SubCell"/>
</dbReference>
<evidence type="ECO:0000256" key="2">
    <source>
        <dbReference type="ARBA" id="ARBA00022473"/>
    </source>
</evidence>
<feature type="domain" description="MADS-box" evidence="10">
    <location>
        <begin position="1"/>
        <end position="61"/>
    </location>
</feature>
<evidence type="ECO:0008006" key="15">
    <source>
        <dbReference type="Google" id="ProtNLM"/>
    </source>
</evidence>
<feature type="domain" description="BSD" evidence="11">
    <location>
        <begin position="388"/>
        <end position="433"/>
    </location>
</feature>
<evidence type="ECO:0000256" key="7">
    <source>
        <dbReference type="ARBA" id="ARBA00023242"/>
    </source>
</evidence>
<keyword evidence="8" id="KW-0175">Coiled coil</keyword>
<dbReference type="InterPro" id="IPR005607">
    <property type="entry name" value="BSD_dom"/>
</dbReference>